<dbReference type="EMBL" id="JBJKFK010000464">
    <property type="protein sequence ID" value="KAL3316910.1"/>
    <property type="molecule type" value="Genomic_DNA"/>
</dbReference>
<protein>
    <submittedName>
        <fullName evidence="1">Uncharacterized protein</fullName>
    </submittedName>
</protein>
<name>A0ABD2QBL7_9PLAT</name>
<evidence type="ECO:0000313" key="2">
    <source>
        <dbReference type="Proteomes" id="UP001626550"/>
    </source>
</evidence>
<dbReference type="AlphaFoldDB" id="A0ABD2QBL7"/>
<dbReference type="Proteomes" id="UP001626550">
    <property type="component" value="Unassembled WGS sequence"/>
</dbReference>
<comment type="caution">
    <text evidence="1">The sequence shown here is derived from an EMBL/GenBank/DDBJ whole genome shotgun (WGS) entry which is preliminary data.</text>
</comment>
<evidence type="ECO:0000313" key="1">
    <source>
        <dbReference type="EMBL" id="KAL3316910.1"/>
    </source>
</evidence>
<sequence length="190" mass="22272">MEPKFELHTAYSKAIEKLICKTTEATAEEKVNEWISRFNEVVAFTGIKVAFHFAEEIEERKSYVSDKIQEIRDKLGQLDIFQVHIQWIELIFILLFSWLLGDVDIRLFKKMQEIFCNSPLASRINIDQAKYTCEPGKELGTYFKFMVENGKQITPLKLKPQEKKTLILMRTLLFGKSFFSNYVGNRDLCK</sequence>
<reference evidence="1 2" key="1">
    <citation type="submission" date="2024-11" db="EMBL/GenBank/DDBJ databases">
        <title>Adaptive evolution of stress response genes in parasites aligns with host niche diversity.</title>
        <authorList>
            <person name="Hahn C."/>
            <person name="Resl P."/>
        </authorList>
    </citation>
    <scope>NUCLEOTIDE SEQUENCE [LARGE SCALE GENOMIC DNA]</scope>
    <source>
        <strain evidence="1">EGGRZ-B1_66</strain>
        <tissue evidence="1">Body</tissue>
    </source>
</reference>
<proteinExistence type="predicted"/>
<keyword evidence="2" id="KW-1185">Reference proteome</keyword>
<organism evidence="1 2">
    <name type="scientific">Cichlidogyrus casuarinus</name>
    <dbReference type="NCBI Taxonomy" id="1844966"/>
    <lineage>
        <taxon>Eukaryota</taxon>
        <taxon>Metazoa</taxon>
        <taxon>Spiralia</taxon>
        <taxon>Lophotrochozoa</taxon>
        <taxon>Platyhelminthes</taxon>
        <taxon>Monogenea</taxon>
        <taxon>Monopisthocotylea</taxon>
        <taxon>Dactylogyridea</taxon>
        <taxon>Ancyrocephalidae</taxon>
        <taxon>Cichlidogyrus</taxon>
    </lineage>
</organism>
<gene>
    <name evidence="1" type="ORF">Ciccas_004436</name>
</gene>
<accession>A0ABD2QBL7</accession>